<dbReference type="EMBL" id="UYWY01020868">
    <property type="protein sequence ID" value="VDM42788.1"/>
    <property type="molecule type" value="Genomic_DNA"/>
</dbReference>
<accession>A0A183USJ7</accession>
<dbReference type="WBParaSite" id="TCNE_0001146701-mRNA-1">
    <property type="protein sequence ID" value="TCNE_0001146701-mRNA-1"/>
    <property type="gene ID" value="TCNE_0001146701"/>
</dbReference>
<protein>
    <submittedName>
        <fullName evidence="4">Mucin-5AC</fullName>
    </submittedName>
</protein>
<feature type="region of interest" description="Disordered" evidence="1">
    <location>
        <begin position="334"/>
        <end position="363"/>
    </location>
</feature>
<sequence length="789" mass="85121">MTMEGLEGFFEHVGQLNPQCIAEELPAPPSSKSPSLTAEKQFSGELQTPSYKPPPPLPPVIDKTESTSSSKKTMEKIRMRILQKIRKTSYEAKADEHRERIIPIKLLHTPSKMSLGMEHSQSFENRRSFFESTSQQHSTEYDAMKTGAGNGSVMKRYTYDPSSMSHKEFLLKGPSKTETAGGDGIDLIKDTPNTPTTPSPTGGTSLSRPQRVTETVINDVPIENLVNSGGYTHIKSSPPPDYTPEPSTQRTPLATLAGADQRDTRQLTASTADIDAGASTTTFARSSLHRKLEKRSSSRDAIGITPLTEPSPALSAQSDWTYHNADDVNIRSSESNMQSVDQSSGHLSPAKQHQQQNDFIITPEMKRSRSPIVVRVTMGRKDRNITRIGEEQQSDTMTGSKKPIETNIDDVTSPEYNSTWTGLNRMSQSSLNDKQNIASSYNTDVVSGFATHYAYSGSAAAIATGSAPGAGDSPQGGSLQQTQSLRAMNAKNWASNCGGEQTTTTTSTTLAATGGNVVRSALQQNRSTYGINGTIAATNTRNSGYGYSSDETTNTITNTTITQEGAVPTGQQSNQSIYGGQSLTAQRSKSYGYGDEEIATTAKTAVTEGSMGDVTTNRYRKNPNFNTSSQAIVSQRGQGYGYDGEQMTTTTTKTTVTTADGVSQQQRGSYGMQLNSTNKRYSKGIDYDEDEITTTMKNVVTAENNGIDAQPNRGSSVFLARKGAGYGYGDEEYTTTTKTITTSEAVSGAPHVPLHQTQNVYGVKKGAADYGYEDEETTVTKTTTTGMIS</sequence>
<evidence type="ECO:0000256" key="1">
    <source>
        <dbReference type="SAM" id="MobiDB-lite"/>
    </source>
</evidence>
<name>A0A183USJ7_TOXCA</name>
<feature type="region of interest" description="Disordered" evidence="1">
    <location>
        <begin position="20"/>
        <end position="74"/>
    </location>
</feature>
<dbReference type="Proteomes" id="UP000050794">
    <property type="component" value="Unassembled WGS sequence"/>
</dbReference>
<proteinExistence type="predicted"/>
<evidence type="ECO:0000313" key="4">
    <source>
        <dbReference type="WBParaSite" id="TCNE_0001146701-mRNA-1"/>
    </source>
</evidence>
<feature type="compositionally biased region" description="Low complexity" evidence="1">
    <location>
        <begin position="191"/>
        <end position="205"/>
    </location>
</feature>
<reference evidence="4" key="1">
    <citation type="submission" date="2016-06" db="UniProtKB">
        <authorList>
            <consortium name="WormBaseParasite"/>
        </authorList>
    </citation>
    <scope>IDENTIFICATION</scope>
</reference>
<gene>
    <name evidence="2" type="ORF">TCNE_LOCUS11467</name>
</gene>
<evidence type="ECO:0000313" key="2">
    <source>
        <dbReference type="EMBL" id="VDM42788.1"/>
    </source>
</evidence>
<organism evidence="3 4">
    <name type="scientific">Toxocara canis</name>
    <name type="common">Canine roundworm</name>
    <dbReference type="NCBI Taxonomy" id="6265"/>
    <lineage>
        <taxon>Eukaryota</taxon>
        <taxon>Metazoa</taxon>
        <taxon>Ecdysozoa</taxon>
        <taxon>Nematoda</taxon>
        <taxon>Chromadorea</taxon>
        <taxon>Rhabditida</taxon>
        <taxon>Spirurina</taxon>
        <taxon>Ascaridomorpha</taxon>
        <taxon>Ascaridoidea</taxon>
        <taxon>Toxocaridae</taxon>
        <taxon>Toxocara</taxon>
    </lineage>
</organism>
<keyword evidence="3" id="KW-1185">Reference proteome</keyword>
<feature type="region of interest" description="Disordered" evidence="1">
    <location>
        <begin position="173"/>
        <end position="209"/>
    </location>
</feature>
<feature type="compositionally biased region" description="Polar residues" evidence="1">
    <location>
        <begin position="334"/>
        <end position="359"/>
    </location>
</feature>
<feature type="region of interest" description="Disordered" evidence="1">
    <location>
        <begin position="286"/>
        <end position="319"/>
    </location>
</feature>
<evidence type="ECO:0000313" key="3">
    <source>
        <dbReference type="Proteomes" id="UP000050794"/>
    </source>
</evidence>
<feature type="region of interest" description="Disordered" evidence="1">
    <location>
        <begin position="226"/>
        <end position="265"/>
    </location>
</feature>
<dbReference type="AlphaFoldDB" id="A0A183USJ7"/>
<feature type="region of interest" description="Disordered" evidence="1">
    <location>
        <begin position="388"/>
        <end position="413"/>
    </location>
</feature>
<feature type="compositionally biased region" description="Polar residues" evidence="1">
    <location>
        <begin position="36"/>
        <end position="50"/>
    </location>
</feature>
<reference evidence="2 3" key="2">
    <citation type="submission" date="2018-11" db="EMBL/GenBank/DDBJ databases">
        <authorList>
            <consortium name="Pathogen Informatics"/>
        </authorList>
    </citation>
    <scope>NUCLEOTIDE SEQUENCE [LARGE SCALE GENOMIC DNA]</scope>
</reference>